<organism evidence="1 2">
    <name type="scientific">Blastopirellula marina</name>
    <dbReference type="NCBI Taxonomy" id="124"/>
    <lineage>
        <taxon>Bacteria</taxon>
        <taxon>Pseudomonadati</taxon>
        <taxon>Planctomycetota</taxon>
        <taxon>Planctomycetia</taxon>
        <taxon>Pirellulales</taxon>
        <taxon>Pirellulaceae</taxon>
        <taxon>Blastopirellula</taxon>
    </lineage>
</organism>
<dbReference type="EMBL" id="PUHZ01000019">
    <property type="protein sequence ID" value="PQO44463.1"/>
    <property type="molecule type" value="Genomic_DNA"/>
</dbReference>
<name>A0A2S8GJ38_9BACT</name>
<protein>
    <submittedName>
        <fullName evidence="1">Uncharacterized protein</fullName>
    </submittedName>
</protein>
<proteinExistence type="predicted"/>
<accession>A0A2S8GJ38</accession>
<evidence type="ECO:0000313" key="1">
    <source>
        <dbReference type="EMBL" id="PQO44463.1"/>
    </source>
</evidence>
<gene>
    <name evidence="1" type="ORF">C5Y93_18810</name>
</gene>
<dbReference type="AlphaFoldDB" id="A0A2S8GJ38"/>
<dbReference type="Proteomes" id="UP000237819">
    <property type="component" value="Unassembled WGS sequence"/>
</dbReference>
<evidence type="ECO:0000313" key="2">
    <source>
        <dbReference type="Proteomes" id="UP000237819"/>
    </source>
</evidence>
<reference evidence="1 2" key="1">
    <citation type="submission" date="2018-02" db="EMBL/GenBank/DDBJ databases">
        <title>Comparative genomes isolates from brazilian mangrove.</title>
        <authorList>
            <person name="Araujo J.E."/>
            <person name="Taketani R.G."/>
            <person name="Silva M.C.P."/>
            <person name="Loureco M.V."/>
            <person name="Andreote F.D."/>
        </authorList>
    </citation>
    <scope>NUCLEOTIDE SEQUENCE [LARGE SCALE GENOMIC DNA]</scope>
    <source>
        <strain evidence="1 2">Nap-Phe MGV</strain>
    </source>
</reference>
<comment type="caution">
    <text evidence="1">The sequence shown here is derived from an EMBL/GenBank/DDBJ whole genome shotgun (WGS) entry which is preliminary data.</text>
</comment>
<sequence length="84" mass="9382">MPINQKCTIAFGCVVAAGVFWAEAYESGFSAGEHAALDRFPEARRPIELIPGERNLCERQLRDRIDELEQQLADQPHSHMAQGS</sequence>